<feature type="disulfide bond" evidence="3">
    <location>
        <begin position="442"/>
        <end position="457"/>
    </location>
</feature>
<sequence>MAHPVEPSFGRHGEYSTGRTAVEAFRQGSFTLPRNMYNGNGQQEPLNLWQKVTMRADAVRDAMGDKCCRCLHHMPSLVLIIGILLIIGLAIAAVPVAFVLISNAGQTAELKGDQLPEGGTVFHPIRHGLSAWPGYNEEMDSLEEQSELRAISADALFPPNVSLCHGFGFACTSQPSMVISTYARCDGKTDCADGSDELHCRECQTHFWCEMGRNAGAGAGAARERRCLRADQLCDGVVHCEDRADEVAFCRKSDADCPKDSRRCKGSPLCLPNASVCDGEPDCSEDDDEADCKECNRGAKMCAPTKRCIPRAQLCDGVVNCPDGSDEMDCDCKACSGWDRALCGNGRCLERSRICDGTIDCEGGIDEENCPGTCRALPAGKNASTTITAAVKTVKCADGRFYPESEACSGFVLACAHSCPNCDAKLAFACTDKSCIPKMQVCDGRADCAGGEDERGCDTMCAASRPNFKCASGSKCVPVAQRCDGVRDCEDGSDESDCKKCPSDALHCAADGRCLPAGARCDGVADCTDASDEADCSCQECTGAHSNTYSCETTPHCFRRESVCTPYSRCPNATHADKLFCAARAVHKNIF</sequence>
<feature type="disulfide bond" evidence="3">
    <location>
        <begin position="277"/>
        <end position="292"/>
    </location>
</feature>
<name>A0AAV5WLL4_9BILA</name>
<dbReference type="SMART" id="SM00192">
    <property type="entry name" value="LDLa"/>
    <property type="match status" value="8"/>
</dbReference>
<feature type="disulfide bond" evidence="3">
    <location>
        <begin position="185"/>
        <end position="200"/>
    </location>
</feature>
<dbReference type="PANTHER" id="PTHR22722">
    <property type="entry name" value="LOW-DENSITY LIPOPROTEIN RECEPTOR-RELATED PROTEIN 2-RELATED"/>
    <property type="match status" value="1"/>
</dbReference>
<feature type="disulfide bond" evidence="3">
    <location>
        <begin position="483"/>
        <end position="498"/>
    </location>
</feature>
<dbReference type="InterPro" id="IPR051221">
    <property type="entry name" value="LDLR-related"/>
</dbReference>
<keyword evidence="4" id="KW-0472">Membrane</keyword>
<accession>A0AAV5WLL4</accession>
<evidence type="ECO:0000256" key="3">
    <source>
        <dbReference type="PROSITE-ProRule" id="PRU00124"/>
    </source>
</evidence>
<keyword evidence="6" id="KW-1185">Reference proteome</keyword>
<evidence type="ECO:0000313" key="6">
    <source>
        <dbReference type="Proteomes" id="UP001432322"/>
    </source>
</evidence>
<dbReference type="Pfam" id="PF00057">
    <property type="entry name" value="Ldl_recept_a"/>
    <property type="match status" value="5"/>
</dbReference>
<comment type="subcellular location">
    <subcellularLocation>
        <location evidence="1">Endomembrane system</location>
    </subcellularLocation>
</comment>
<proteinExistence type="predicted"/>
<dbReference type="PRINTS" id="PR00261">
    <property type="entry name" value="LDLRECEPTOR"/>
</dbReference>
<comment type="caution">
    <text evidence="5">The sequence shown here is derived from an EMBL/GenBank/DDBJ whole genome shotgun (WGS) entry which is preliminary data.</text>
</comment>
<dbReference type="GO" id="GO:0042562">
    <property type="term" value="F:hormone binding"/>
    <property type="evidence" value="ECO:0007669"/>
    <property type="project" value="TreeGrafter"/>
</dbReference>
<dbReference type="GO" id="GO:0043235">
    <property type="term" value="C:receptor complex"/>
    <property type="evidence" value="ECO:0007669"/>
    <property type="project" value="TreeGrafter"/>
</dbReference>
<dbReference type="InterPro" id="IPR002172">
    <property type="entry name" value="LDrepeatLR_classA_rpt"/>
</dbReference>
<evidence type="ECO:0000313" key="5">
    <source>
        <dbReference type="EMBL" id="GMT31153.1"/>
    </source>
</evidence>
<evidence type="ECO:0008006" key="7">
    <source>
        <dbReference type="Google" id="ProtNLM"/>
    </source>
</evidence>
<dbReference type="PROSITE" id="PS50068">
    <property type="entry name" value="LDLRA_2"/>
    <property type="match status" value="8"/>
</dbReference>
<feature type="disulfide bond" evidence="3">
    <location>
        <begin position="355"/>
        <end position="370"/>
    </location>
</feature>
<dbReference type="CDD" id="cd00112">
    <property type="entry name" value="LDLa"/>
    <property type="match status" value="6"/>
</dbReference>
<feature type="disulfide bond" evidence="3">
    <location>
        <begin position="430"/>
        <end position="448"/>
    </location>
</feature>
<feature type="disulfide bond" evidence="3">
    <location>
        <begin position="315"/>
        <end position="330"/>
    </location>
</feature>
<dbReference type="EMBL" id="BTSY01000006">
    <property type="protein sequence ID" value="GMT31153.1"/>
    <property type="molecule type" value="Genomic_DNA"/>
</dbReference>
<keyword evidence="2 3" id="KW-1015">Disulfide bond</keyword>
<feature type="disulfide bond" evidence="3">
    <location>
        <begin position="521"/>
        <end position="536"/>
    </location>
</feature>
<evidence type="ECO:0000256" key="4">
    <source>
        <dbReference type="SAM" id="Phobius"/>
    </source>
</evidence>
<dbReference type="Proteomes" id="UP001432322">
    <property type="component" value="Unassembled WGS sequence"/>
</dbReference>
<keyword evidence="4" id="KW-1133">Transmembrane helix</keyword>
<dbReference type="InterPro" id="IPR036055">
    <property type="entry name" value="LDL_receptor-like_sf"/>
</dbReference>
<reference evidence="5" key="1">
    <citation type="submission" date="2023-10" db="EMBL/GenBank/DDBJ databases">
        <title>Genome assembly of Pristionchus species.</title>
        <authorList>
            <person name="Yoshida K."/>
            <person name="Sommer R.J."/>
        </authorList>
    </citation>
    <scope>NUCLEOTIDE SEQUENCE</scope>
    <source>
        <strain evidence="5">RS5133</strain>
    </source>
</reference>
<dbReference type="PANTHER" id="PTHR22722:SF14">
    <property type="entry name" value="MEGALIN, ISOFORM A"/>
    <property type="match status" value="1"/>
</dbReference>
<gene>
    <name evidence="5" type="ORF">PFISCL1PPCAC_22450</name>
</gene>
<keyword evidence="4" id="KW-0812">Transmembrane</keyword>
<dbReference type="SUPFAM" id="SSF57424">
    <property type="entry name" value="LDL receptor-like module"/>
    <property type="match status" value="7"/>
</dbReference>
<dbReference type="GO" id="GO:0016324">
    <property type="term" value="C:apical plasma membrane"/>
    <property type="evidence" value="ECO:0007669"/>
    <property type="project" value="TreeGrafter"/>
</dbReference>
<organism evidence="5 6">
    <name type="scientific">Pristionchus fissidentatus</name>
    <dbReference type="NCBI Taxonomy" id="1538716"/>
    <lineage>
        <taxon>Eukaryota</taxon>
        <taxon>Metazoa</taxon>
        <taxon>Ecdysozoa</taxon>
        <taxon>Nematoda</taxon>
        <taxon>Chromadorea</taxon>
        <taxon>Rhabditida</taxon>
        <taxon>Rhabditina</taxon>
        <taxon>Diplogasteromorpha</taxon>
        <taxon>Diplogasteroidea</taxon>
        <taxon>Neodiplogasteridae</taxon>
        <taxon>Pristionchus</taxon>
    </lineage>
</organism>
<evidence type="ECO:0000256" key="2">
    <source>
        <dbReference type="ARBA" id="ARBA00023157"/>
    </source>
</evidence>
<dbReference type="GO" id="GO:0006898">
    <property type="term" value="P:receptor-mediated endocytosis"/>
    <property type="evidence" value="ECO:0007669"/>
    <property type="project" value="TreeGrafter"/>
</dbReference>
<dbReference type="AlphaFoldDB" id="A0AAV5WLL4"/>
<dbReference type="GO" id="GO:0012505">
    <property type="term" value="C:endomembrane system"/>
    <property type="evidence" value="ECO:0007669"/>
    <property type="project" value="UniProtKB-SubCell"/>
</dbReference>
<comment type="caution">
    <text evidence="3">Lacks conserved residue(s) required for the propagation of feature annotation.</text>
</comment>
<feature type="disulfide bond" evidence="3">
    <location>
        <begin position="343"/>
        <end position="361"/>
    </location>
</feature>
<evidence type="ECO:0000256" key="1">
    <source>
        <dbReference type="ARBA" id="ARBA00004308"/>
    </source>
</evidence>
<dbReference type="Gene3D" id="4.10.400.10">
    <property type="entry name" value="Low-density Lipoprotein Receptor"/>
    <property type="match status" value="7"/>
</dbReference>
<feature type="transmembrane region" description="Helical" evidence="4">
    <location>
        <begin position="77"/>
        <end position="101"/>
    </location>
</feature>
<protein>
    <recommendedName>
        <fullName evidence="7">Egg-1</fullName>
    </recommendedName>
</protein>